<evidence type="ECO:0000256" key="1">
    <source>
        <dbReference type="SAM" id="MobiDB-lite"/>
    </source>
</evidence>
<evidence type="ECO:0000256" key="2">
    <source>
        <dbReference type="SAM" id="Phobius"/>
    </source>
</evidence>
<keyword evidence="2" id="KW-0472">Membrane</keyword>
<evidence type="ECO:0000313" key="3">
    <source>
        <dbReference type="EMBL" id="MEE4424969.1"/>
    </source>
</evidence>
<organism evidence="3 4">
    <name type="scientific">Streptomyces bugieae</name>
    <dbReference type="NCBI Taxonomy" id="3098223"/>
    <lineage>
        <taxon>Bacteria</taxon>
        <taxon>Bacillati</taxon>
        <taxon>Actinomycetota</taxon>
        <taxon>Actinomycetes</taxon>
        <taxon>Kitasatosporales</taxon>
        <taxon>Streptomycetaceae</taxon>
        <taxon>Streptomyces</taxon>
    </lineage>
</organism>
<protein>
    <submittedName>
        <fullName evidence="3">Uncharacterized protein</fullName>
    </submittedName>
</protein>
<sequence>MAPTLPDEPHRPEDRTYDSGPWWAGLGPIGAMVLILGGVVWAVWSFLRLPGDAQGQALGYYRAGRVIAIGLVIAGTALLGRMRARASGAAEPSEEEREAGDGASVSP</sequence>
<feature type="region of interest" description="Disordered" evidence="1">
    <location>
        <begin position="84"/>
        <end position="107"/>
    </location>
</feature>
<evidence type="ECO:0000313" key="4">
    <source>
        <dbReference type="Proteomes" id="UP001307760"/>
    </source>
</evidence>
<feature type="transmembrane region" description="Helical" evidence="2">
    <location>
        <begin position="21"/>
        <end position="47"/>
    </location>
</feature>
<keyword evidence="2" id="KW-0812">Transmembrane</keyword>
<proteinExistence type="predicted"/>
<dbReference type="EMBL" id="JAZBJP010000049">
    <property type="protein sequence ID" value="MEE4424969.1"/>
    <property type="molecule type" value="Genomic_DNA"/>
</dbReference>
<keyword evidence="2" id="KW-1133">Transmembrane helix</keyword>
<feature type="transmembrane region" description="Helical" evidence="2">
    <location>
        <begin position="59"/>
        <end position="79"/>
    </location>
</feature>
<keyword evidence="4" id="KW-1185">Reference proteome</keyword>
<accession>A0ABU7P1G2</accession>
<comment type="caution">
    <text evidence="3">The sequence shown here is derived from an EMBL/GenBank/DDBJ whole genome shotgun (WGS) entry which is preliminary data.</text>
</comment>
<gene>
    <name evidence="3" type="ORF">V2J85_37505</name>
</gene>
<name>A0ABU7P1G2_9ACTN</name>
<dbReference type="Proteomes" id="UP001307760">
    <property type="component" value="Unassembled WGS sequence"/>
</dbReference>
<dbReference type="RefSeq" id="WP_330824074.1">
    <property type="nucleotide sequence ID" value="NZ_JAZBJP010000049.1"/>
</dbReference>
<reference evidence="3 4" key="1">
    <citation type="submission" date="2023-12" db="EMBL/GenBank/DDBJ databases">
        <title>30 novel species of actinomycetes from the DSMZ collection.</title>
        <authorList>
            <person name="Nouioui I."/>
        </authorList>
    </citation>
    <scope>NUCLEOTIDE SEQUENCE [LARGE SCALE GENOMIC DNA]</scope>
    <source>
        <strain evidence="3 4">DSM 41528</strain>
    </source>
</reference>